<feature type="coiled-coil region" evidence="3">
    <location>
        <begin position="98"/>
        <end position="125"/>
    </location>
</feature>
<sequence length="462" mass="52423">MKRKTKRKLLLLAFVLFIVTNGVLLWYEEGQLTQTSFVHQYDSIYTNDLYEKVYEEGVFESSKQEPLYFDDEVGSFQQFLVQEGDEVSEGTPIYEYIVRDYNVTRNRLETQSAKVEDEIDALQAYIDEVEDFQIPESDLNRSLEEEEDKESFVGEELQKETAIKDKQLQLAQKQAELEMLTNQLNQLEASGQVIEVSSIHEGTVTKISKSLEAPLMTVETNEWIVSGNLDEGNRKLVESGIPVRGTVETNQTKWEGSVDRVHTYPEKESEESVYPFIITLDDVDDRVLPGYHTTVEFVTAEALEATTAKSNWIHEQVVLEEGADHESGNDVVSDPQESAKREEQEEVSDDETREVDDYEATDSTEERLKEKLGEKVRYVWVMTSQGTIEATQVGTGLEVNGETQVVSGVSEGTFVADAGPKAYQTGQPFITPVQANEISWTNLKIQEPRTIWTSIKIGLLHR</sequence>
<evidence type="ECO:0000259" key="5">
    <source>
        <dbReference type="Pfam" id="PF25984"/>
    </source>
</evidence>
<dbReference type="OrthoDB" id="2446145at2"/>
<comment type="subcellular location">
    <subcellularLocation>
        <location evidence="1">Cell envelope</location>
    </subcellularLocation>
</comment>
<evidence type="ECO:0000313" key="7">
    <source>
        <dbReference type="Proteomes" id="UP000030528"/>
    </source>
</evidence>
<dbReference type="eggNOG" id="COG0845">
    <property type="taxonomic scope" value="Bacteria"/>
</dbReference>
<dbReference type="Proteomes" id="UP000030528">
    <property type="component" value="Unassembled WGS sequence"/>
</dbReference>
<protein>
    <recommendedName>
        <fullName evidence="5">YknX-like barrel-sandwich hybrid domain-containing protein</fullName>
    </recommendedName>
</protein>
<dbReference type="RefSeq" id="WP_026798955.1">
    <property type="nucleotide sequence ID" value="NZ_AULI01000001.1"/>
</dbReference>
<reference evidence="6 7" key="1">
    <citation type="submission" date="2013-08" db="EMBL/GenBank/DDBJ databases">
        <authorList>
            <person name="Huang J."/>
            <person name="Wang G."/>
        </authorList>
    </citation>
    <scope>NUCLEOTIDE SEQUENCE [LARGE SCALE GENOMIC DNA]</scope>
    <source>
        <strain evidence="6 7">JSM 076056</strain>
    </source>
</reference>
<evidence type="ECO:0000256" key="4">
    <source>
        <dbReference type="SAM" id="MobiDB-lite"/>
    </source>
</evidence>
<feature type="compositionally biased region" description="Acidic residues" evidence="4">
    <location>
        <begin position="344"/>
        <end position="363"/>
    </location>
</feature>
<evidence type="ECO:0000256" key="1">
    <source>
        <dbReference type="ARBA" id="ARBA00004196"/>
    </source>
</evidence>
<dbReference type="STRING" id="1385510.GCA_000425205_00129"/>
<dbReference type="Gene3D" id="2.40.30.170">
    <property type="match status" value="1"/>
</dbReference>
<feature type="region of interest" description="Disordered" evidence="4">
    <location>
        <begin position="321"/>
        <end position="367"/>
    </location>
</feature>
<dbReference type="Pfam" id="PF25984">
    <property type="entry name" value="BSH_YknX"/>
    <property type="match status" value="1"/>
</dbReference>
<name>A0A0A5GS79_9BACI</name>
<dbReference type="InterPro" id="IPR058639">
    <property type="entry name" value="BSH_YknX-like"/>
</dbReference>
<feature type="domain" description="YknX-like barrel-sandwich hybrid" evidence="5">
    <location>
        <begin position="67"/>
        <end position="213"/>
    </location>
</feature>
<dbReference type="EMBL" id="AVPE01000001">
    <property type="protein sequence ID" value="KGX94093.1"/>
    <property type="molecule type" value="Genomic_DNA"/>
</dbReference>
<dbReference type="PANTHER" id="PTHR32347">
    <property type="entry name" value="EFFLUX SYSTEM COMPONENT YKNX-RELATED"/>
    <property type="match status" value="1"/>
</dbReference>
<dbReference type="GO" id="GO:0030313">
    <property type="term" value="C:cell envelope"/>
    <property type="evidence" value="ECO:0007669"/>
    <property type="project" value="UniProtKB-SubCell"/>
</dbReference>
<dbReference type="InterPro" id="IPR050465">
    <property type="entry name" value="UPF0194_transport"/>
</dbReference>
<comment type="caution">
    <text evidence="6">The sequence shown here is derived from an EMBL/GenBank/DDBJ whole genome shotgun (WGS) entry which is preliminary data.</text>
</comment>
<keyword evidence="2 3" id="KW-0175">Coiled coil</keyword>
<dbReference type="PANTHER" id="PTHR32347:SF14">
    <property type="entry name" value="EFFLUX SYSTEM COMPONENT YKNX-RELATED"/>
    <property type="match status" value="1"/>
</dbReference>
<proteinExistence type="predicted"/>
<evidence type="ECO:0000256" key="3">
    <source>
        <dbReference type="SAM" id="Coils"/>
    </source>
</evidence>
<accession>A0A0A5GS79</accession>
<evidence type="ECO:0000313" key="6">
    <source>
        <dbReference type="EMBL" id="KGX94093.1"/>
    </source>
</evidence>
<keyword evidence="7" id="KW-1185">Reference proteome</keyword>
<evidence type="ECO:0000256" key="2">
    <source>
        <dbReference type="ARBA" id="ARBA00023054"/>
    </source>
</evidence>
<dbReference type="AlphaFoldDB" id="A0A0A5GS79"/>
<feature type="coiled-coil region" evidence="3">
    <location>
        <begin position="163"/>
        <end position="190"/>
    </location>
</feature>
<gene>
    <name evidence="6" type="ORF">N781_01755</name>
</gene>
<organism evidence="6 7">
    <name type="scientific">Pontibacillus halophilus JSM 076056 = DSM 19796</name>
    <dbReference type="NCBI Taxonomy" id="1385510"/>
    <lineage>
        <taxon>Bacteria</taxon>
        <taxon>Bacillati</taxon>
        <taxon>Bacillota</taxon>
        <taxon>Bacilli</taxon>
        <taxon>Bacillales</taxon>
        <taxon>Bacillaceae</taxon>
        <taxon>Pontibacillus</taxon>
    </lineage>
</organism>